<dbReference type="InterPro" id="IPR051410">
    <property type="entry name" value="Ferric/Cupric_Reductase"/>
</dbReference>
<feature type="transmembrane region" description="Helical" evidence="10">
    <location>
        <begin position="158"/>
        <end position="184"/>
    </location>
</feature>
<evidence type="ECO:0000259" key="11">
    <source>
        <dbReference type="PROSITE" id="PS51384"/>
    </source>
</evidence>
<proteinExistence type="inferred from homology"/>
<keyword evidence="9 10" id="KW-0472">Membrane</keyword>
<dbReference type="InterPro" id="IPR013112">
    <property type="entry name" value="FAD-bd_8"/>
</dbReference>
<organism evidence="12 13">
    <name type="scientific">Hyaloscypha variabilis (strain UAMH 11265 / GT02V1 / F)</name>
    <name type="common">Meliniomyces variabilis</name>
    <dbReference type="NCBI Taxonomy" id="1149755"/>
    <lineage>
        <taxon>Eukaryota</taxon>
        <taxon>Fungi</taxon>
        <taxon>Dikarya</taxon>
        <taxon>Ascomycota</taxon>
        <taxon>Pezizomycotina</taxon>
        <taxon>Leotiomycetes</taxon>
        <taxon>Helotiales</taxon>
        <taxon>Hyaloscyphaceae</taxon>
        <taxon>Hyaloscypha</taxon>
        <taxon>Hyaloscypha variabilis</taxon>
    </lineage>
</organism>
<dbReference type="OrthoDB" id="10006946at2759"/>
<evidence type="ECO:0000313" key="12">
    <source>
        <dbReference type="EMBL" id="PMD46616.1"/>
    </source>
</evidence>
<accession>A0A2J6S799</accession>
<evidence type="ECO:0000256" key="4">
    <source>
        <dbReference type="ARBA" id="ARBA00022692"/>
    </source>
</evidence>
<dbReference type="Pfam" id="PF01794">
    <property type="entry name" value="Ferric_reduct"/>
    <property type="match status" value="1"/>
</dbReference>
<feature type="transmembrane region" description="Helical" evidence="10">
    <location>
        <begin position="213"/>
        <end position="230"/>
    </location>
</feature>
<dbReference type="SFLD" id="SFLDG01168">
    <property type="entry name" value="Ferric_reductase_subgroup_(FRE"/>
    <property type="match status" value="1"/>
</dbReference>
<comment type="similarity">
    <text evidence="2">Belongs to the ferric reductase (FRE) family.</text>
</comment>
<dbReference type="InterPro" id="IPR013130">
    <property type="entry name" value="Fe3_Rdtase_TM_dom"/>
</dbReference>
<feature type="transmembrane region" description="Helical" evidence="10">
    <location>
        <begin position="54"/>
        <end position="78"/>
    </location>
</feature>
<dbReference type="GO" id="GO:0005886">
    <property type="term" value="C:plasma membrane"/>
    <property type="evidence" value="ECO:0007669"/>
    <property type="project" value="TreeGrafter"/>
</dbReference>
<dbReference type="GO" id="GO:0006826">
    <property type="term" value="P:iron ion transport"/>
    <property type="evidence" value="ECO:0007669"/>
    <property type="project" value="TreeGrafter"/>
</dbReference>
<dbReference type="STRING" id="1149755.A0A2J6S799"/>
<evidence type="ECO:0000256" key="7">
    <source>
        <dbReference type="ARBA" id="ARBA00023002"/>
    </source>
</evidence>
<evidence type="ECO:0000256" key="6">
    <source>
        <dbReference type="ARBA" id="ARBA00022989"/>
    </source>
</evidence>
<name>A0A2J6S799_HYAVF</name>
<dbReference type="CDD" id="cd06186">
    <property type="entry name" value="NOX_Duox_like_FAD_NADP"/>
    <property type="match status" value="1"/>
</dbReference>
<evidence type="ECO:0000313" key="13">
    <source>
        <dbReference type="Proteomes" id="UP000235786"/>
    </source>
</evidence>
<evidence type="ECO:0000256" key="2">
    <source>
        <dbReference type="ARBA" id="ARBA00006278"/>
    </source>
</evidence>
<dbReference type="PROSITE" id="PS51384">
    <property type="entry name" value="FAD_FR"/>
    <property type="match status" value="1"/>
</dbReference>
<keyword evidence="7" id="KW-0560">Oxidoreductase</keyword>
<dbReference type="AlphaFoldDB" id="A0A2J6S799"/>
<feature type="domain" description="FAD-binding FR-type" evidence="11">
    <location>
        <begin position="226"/>
        <end position="340"/>
    </location>
</feature>
<feature type="transmembrane region" description="Helical" evidence="10">
    <location>
        <begin position="12"/>
        <end position="34"/>
    </location>
</feature>
<keyword evidence="4 10" id="KW-0812">Transmembrane</keyword>
<dbReference type="SFLD" id="SFLDS00052">
    <property type="entry name" value="Ferric_Reductase_Domain"/>
    <property type="match status" value="1"/>
</dbReference>
<protein>
    <recommendedName>
        <fullName evidence="11">FAD-binding FR-type domain-containing protein</fullName>
    </recommendedName>
</protein>
<dbReference type="GO" id="GO:0000293">
    <property type="term" value="F:ferric-chelate reductase activity"/>
    <property type="evidence" value="ECO:0007669"/>
    <property type="project" value="UniProtKB-ARBA"/>
</dbReference>
<evidence type="ECO:0000256" key="8">
    <source>
        <dbReference type="ARBA" id="ARBA00023065"/>
    </source>
</evidence>
<feature type="transmembrane region" description="Helical" evidence="10">
    <location>
        <begin position="90"/>
        <end position="108"/>
    </location>
</feature>
<dbReference type="GO" id="GO:0006879">
    <property type="term" value="P:intracellular iron ion homeostasis"/>
    <property type="evidence" value="ECO:0007669"/>
    <property type="project" value="TreeGrafter"/>
</dbReference>
<dbReference type="PANTHER" id="PTHR32361:SF28">
    <property type="entry name" value="FRP1P"/>
    <property type="match status" value="1"/>
</dbReference>
<dbReference type="EMBL" id="KZ613939">
    <property type="protein sequence ID" value="PMD46616.1"/>
    <property type="molecule type" value="Genomic_DNA"/>
</dbReference>
<evidence type="ECO:0000256" key="9">
    <source>
        <dbReference type="ARBA" id="ARBA00023136"/>
    </source>
</evidence>
<gene>
    <name evidence="12" type="ORF">L207DRAFT_480510</name>
</gene>
<sequence>MASRRMAQMWNLNSLKLFAAATTGVIILFTIFHWSRFLYSRMVRHVLTHRVPGFTSIGHALLVMVYLGINIVLTVTNINWSSLMGIANRLGWIAISNVAFITFLALKNTPLAFLTAYSYERLNPLHQIAGYITITYAFLHVIMQCVQWSLRMHRKKMLLAVEQIHGITAAAALLVMLVFAILIRRMRYEVFYLSHIVMYIVFIINIAFHQPIVANKVVIVTIVAGSMWSADRLLRAWRLFWYSYDNRATLIPLPHGGTRVVLRRAPTRAIPGNHCFVWIPEIRAFETHPFTIVSKSLSSIELVVAAYDGFTDDLHNFAVKHPGASLRASFDGPYGTVPNFAKSADKVIFIAGGSGASFTFGVALDLVRKLNHNLPKPKIDFIWTVREPEVFQWFNKELKELRASPRVNLILHSTRLGFDPNPPSPISPAMSPIIPEDRSDIVNHSPIDDEKHRGIHASASHSPLSSSSSRFDHFPHDLEKHTTSLTNITNEWDLPLHGVLPGRPDVETLIKNIVASASDDERIAIAACGPDSLMWNVRRTATNAIKVKGPSIELHCEQFGW</sequence>
<feature type="transmembrane region" description="Helical" evidence="10">
    <location>
        <begin position="190"/>
        <end position="208"/>
    </location>
</feature>
<evidence type="ECO:0000256" key="1">
    <source>
        <dbReference type="ARBA" id="ARBA00004141"/>
    </source>
</evidence>
<evidence type="ECO:0000256" key="5">
    <source>
        <dbReference type="ARBA" id="ARBA00022982"/>
    </source>
</evidence>
<evidence type="ECO:0000256" key="10">
    <source>
        <dbReference type="SAM" id="Phobius"/>
    </source>
</evidence>
<dbReference type="InterPro" id="IPR013121">
    <property type="entry name" value="Fe_red_NAD-bd_6"/>
</dbReference>
<reference evidence="12 13" key="1">
    <citation type="submission" date="2016-04" db="EMBL/GenBank/DDBJ databases">
        <title>A degradative enzymes factory behind the ericoid mycorrhizal symbiosis.</title>
        <authorList>
            <consortium name="DOE Joint Genome Institute"/>
            <person name="Martino E."/>
            <person name="Morin E."/>
            <person name="Grelet G."/>
            <person name="Kuo A."/>
            <person name="Kohler A."/>
            <person name="Daghino S."/>
            <person name="Barry K."/>
            <person name="Choi C."/>
            <person name="Cichocki N."/>
            <person name="Clum A."/>
            <person name="Copeland A."/>
            <person name="Hainaut M."/>
            <person name="Haridas S."/>
            <person name="Labutti K."/>
            <person name="Lindquist E."/>
            <person name="Lipzen A."/>
            <person name="Khouja H.-R."/>
            <person name="Murat C."/>
            <person name="Ohm R."/>
            <person name="Olson A."/>
            <person name="Spatafora J."/>
            <person name="Veneault-Fourrey C."/>
            <person name="Henrissat B."/>
            <person name="Grigoriev I."/>
            <person name="Martin F."/>
            <person name="Perotto S."/>
        </authorList>
    </citation>
    <scope>NUCLEOTIDE SEQUENCE [LARGE SCALE GENOMIC DNA]</scope>
    <source>
        <strain evidence="12 13">F</strain>
    </source>
</reference>
<evidence type="ECO:0000256" key="3">
    <source>
        <dbReference type="ARBA" id="ARBA00022448"/>
    </source>
</evidence>
<keyword evidence="6 10" id="KW-1133">Transmembrane helix</keyword>
<keyword evidence="5" id="KW-0249">Electron transport</keyword>
<keyword evidence="13" id="KW-1185">Reference proteome</keyword>
<keyword evidence="8" id="KW-0406">Ion transport</keyword>
<dbReference type="InterPro" id="IPR017927">
    <property type="entry name" value="FAD-bd_FR_type"/>
</dbReference>
<dbReference type="InterPro" id="IPR039261">
    <property type="entry name" value="FNR_nucleotide-bd"/>
</dbReference>
<dbReference type="Pfam" id="PF08022">
    <property type="entry name" value="FAD_binding_8"/>
    <property type="match status" value="1"/>
</dbReference>
<feature type="transmembrane region" description="Helical" evidence="10">
    <location>
        <begin position="128"/>
        <end position="146"/>
    </location>
</feature>
<dbReference type="Pfam" id="PF08030">
    <property type="entry name" value="NAD_binding_6"/>
    <property type="match status" value="1"/>
</dbReference>
<dbReference type="PANTHER" id="PTHR32361">
    <property type="entry name" value="FERRIC/CUPRIC REDUCTASE TRANSMEMBRANE COMPONENT"/>
    <property type="match status" value="1"/>
</dbReference>
<keyword evidence="3" id="KW-0813">Transport</keyword>
<dbReference type="Gene3D" id="3.40.50.80">
    <property type="entry name" value="Nucleotide-binding domain of ferredoxin-NADP reductase (FNR) module"/>
    <property type="match status" value="1"/>
</dbReference>
<dbReference type="SUPFAM" id="SSF52343">
    <property type="entry name" value="Ferredoxin reductase-like, C-terminal NADP-linked domain"/>
    <property type="match status" value="1"/>
</dbReference>
<dbReference type="Proteomes" id="UP000235786">
    <property type="component" value="Unassembled WGS sequence"/>
</dbReference>
<comment type="subcellular location">
    <subcellularLocation>
        <location evidence="1">Membrane</location>
        <topology evidence="1">Multi-pass membrane protein</topology>
    </subcellularLocation>
</comment>
<dbReference type="GO" id="GO:0015677">
    <property type="term" value="P:copper ion import"/>
    <property type="evidence" value="ECO:0007669"/>
    <property type="project" value="TreeGrafter"/>
</dbReference>